<organism evidence="2 3">
    <name type="scientific">Fredinandcohnia quinoae</name>
    <dbReference type="NCBI Taxonomy" id="2918902"/>
    <lineage>
        <taxon>Bacteria</taxon>
        <taxon>Bacillati</taxon>
        <taxon>Bacillota</taxon>
        <taxon>Bacilli</taxon>
        <taxon>Bacillales</taxon>
        <taxon>Bacillaceae</taxon>
        <taxon>Fredinandcohnia</taxon>
    </lineage>
</organism>
<dbReference type="InterPro" id="IPR011991">
    <property type="entry name" value="ArsR-like_HTH"/>
</dbReference>
<dbReference type="CDD" id="cd00090">
    <property type="entry name" value="HTH_ARSR"/>
    <property type="match status" value="1"/>
</dbReference>
<sequence length="168" mass="19020">MSNKQNDKPLQISVEQSKLLGNALRIKIIGVLAEEPHTAKQVADILGNSPGSVHYHIQKLYEGGLIELVETKELGGIIEKYYKSKSKWFNTDSPTGVDNVLDEGFSSTYSQQLSLRIQLTEQQREEMSEDFKVFLEKWVKKTMIENKNIDAVEYAIGVKIVSTEEKSK</sequence>
<evidence type="ECO:0000256" key="1">
    <source>
        <dbReference type="ARBA" id="ARBA00023125"/>
    </source>
</evidence>
<dbReference type="Proteomes" id="UP001431131">
    <property type="component" value="Unassembled WGS sequence"/>
</dbReference>
<dbReference type="InterPro" id="IPR036390">
    <property type="entry name" value="WH_DNA-bd_sf"/>
</dbReference>
<keyword evidence="1" id="KW-0238">DNA-binding</keyword>
<comment type="caution">
    <text evidence="2">The sequence shown here is derived from an EMBL/GenBank/DDBJ whole genome shotgun (WGS) entry which is preliminary data.</text>
</comment>
<dbReference type="Pfam" id="PF12840">
    <property type="entry name" value="HTH_20"/>
    <property type="match status" value="1"/>
</dbReference>
<reference evidence="2" key="1">
    <citation type="submission" date="2022-02" db="EMBL/GenBank/DDBJ databases">
        <title>Fredinandcohnia quinoae sp. nov. isolated from Chenopodium quinoa seeds.</title>
        <authorList>
            <person name="Saati-Santamaria Z."/>
            <person name="Flores-Felix J.D."/>
            <person name="Igual J.M."/>
            <person name="Velazquez E."/>
            <person name="Garcia-Fraile P."/>
            <person name="Martinez-Molina E."/>
        </authorList>
    </citation>
    <scope>NUCLEOTIDE SEQUENCE</scope>
    <source>
        <strain evidence="2">SECRCQ15</strain>
    </source>
</reference>
<protein>
    <submittedName>
        <fullName evidence="2">Helix-turn-helix domain-containing protein</fullName>
    </submittedName>
</protein>
<gene>
    <name evidence="2" type="ORF">MJG50_09725</name>
</gene>
<dbReference type="AlphaFoldDB" id="A0AAW5E930"/>
<keyword evidence="3" id="KW-1185">Reference proteome</keyword>
<dbReference type="EMBL" id="JAKTTI010000012">
    <property type="protein sequence ID" value="MCH1625608.1"/>
    <property type="molecule type" value="Genomic_DNA"/>
</dbReference>
<dbReference type="Gene3D" id="1.10.10.10">
    <property type="entry name" value="Winged helix-like DNA-binding domain superfamily/Winged helix DNA-binding domain"/>
    <property type="match status" value="1"/>
</dbReference>
<accession>A0AAW5E930</accession>
<dbReference type="RefSeq" id="WP_240255247.1">
    <property type="nucleotide sequence ID" value="NZ_JAKTTI010000012.1"/>
</dbReference>
<evidence type="ECO:0000313" key="3">
    <source>
        <dbReference type="Proteomes" id="UP001431131"/>
    </source>
</evidence>
<dbReference type="GO" id="GO:0003677">
    <property type="term" value="F:DNA binding"/>
    <property type="evidence" value="ECO:0007669"/>
    <property type="project" value="UniProtKB-KW"/>
</dbReference>
<dbReference type="SUPFAM" id="SSF46785">
    <property type="entry name" value="Winged helix' DNA-binding domain"/>
    <property type="match status" value="1"/>
</dbReference>
<name>A0AAW5E930_9BACI</name>
<dbReference type="InterPro" id="IPR036388">
    <property type="entry name" value="WH-like_DNA-bd_sf"/>
</dbReference>
<proteinExistence type="predicted"/>
<evidence type="ECO:0000313" key="2">
    <source>
        <dbReference type="EMBL" id="MCH1625608.1"/>
    </source>
</evidence>